<proteinExistence type="predicted"/>
<organism evidence="1 2">
    <name type="scientific">Cylindrotheca closterium</name>
    <dbReference type="NCBI Taxonomy" id="2856"/>
    <lineage>
        <taxon>Eukaryota</taxon>
        <taxon>Sar</taxon>
        <taxon>Stramenopiles</taxon>
        <taxon>Ochrophyta</taxon>
        <taxon>Bacillariophyta</taxon>
        <taxon>Bacillariophyceae</taxon>
        <taxon>Bacillariophycidae</taxon>
        <taxon>Bacillariales</taxon>
        <taxon>Bacillariaceae</taxon>
        <taxon>Cylindrotheca</taxon>
    </lineage>
</organism>
<reference evidence="1" key="1">
    <citation type="submission" date="2023-08" db="EMBL/GenBank/DDBJ databases">
        <authorList>
            <person name="Audoor S."/>
            <person name="Bilcke G."/>
        </authorList>
    </citation>
    <scope>NUCLEOTIDE SEQUENCE</scope>
</reference>
<dbReference type="EMBL" id="CAKOGP040001765">
    <property type="protein sequence ID" value="CAJ1950401.1"/>
    <property type="molecule type" value="Genomic_DNA"/>
</dbReference>
<protein>
    <submittedName>
        <fullName evidence="1">Uncharacterized protein</fullName>
    </submittedName>
</protein>
<gene>
    <name evidence="1" type="ORF">CYCCA115_LOCUS12567</name>
</gene>
<comment type="caution">
    <text evidence="1">The sequence shown here is derived from an EMBL/GenBank/DDBJ whole genome shotgun (WGS) entry which is preliminary data.</text>
</comment>
<evidence type="ECO:0000313" key="2">
    <source>
        <dbReference type="Proteomes" id="UP001295423"/>
    </source>
</evidence>
<evidence type="ECO:0000313" key="1">
    <source>
        <dbReference type="EMBL" id="CAJ1950401.1"/>
    </source>
</evidence>
<dbReference type="AlphaFoldDB" id="A0AAD2FRF7"/>
<accession>A0AAD2FRF7</accession>
<dbReference type="Proteomes" id="UP001295423">
    <property type="component" value="Unassembled WGS sequence"/>
</dbReference>
<sequence>MAMDLQPLHALCNEHCNWEVRSIILQLSETLQQTEQESINLVSKVKSHVIVPSERFQPAEDKGHILWFPSTLTIANGRSSINYHLNDANGSSSIKKLLNHALQQCSCSDPVKEKQNQEQYTVHIFLSMRQKSKSKGCTTGECC</sequence>
<name>A0AAD2FRF7_9STRA</name>
<keyword evidence="2" id="KW-1185">Reference proteome</keyword>